<dbReference type="PANTHER" id="PTHR43172">
    <property type="entry name" value="ADENYLOSUCCINATE LYASE"/>
    <property type="match status" value="1"/>
</dbReference>
<keyword evidence="4" id="KW-0413">Isomerase</keyword>
<dbReference type="InterPro" id="IPR012789">
    <property type="entry name" value="Protocat_PcaB-like"/>
</dbReference>
<dbReference type="Pfam" id="PF00206">
    <property type="entry name" value="Lyase_1"/>
    <property type="match status" value="1"/>
</dbReference>
<evidence type="ECO:0000256" key="2">
    <source>
        <dbReference type="NCBIfam" id="TIGR02426"/>
    </source>
</evidence>
<dbReference type="InterPro" id="IPR022761">
    <property type="entry name" value="Fumarate_lyase_N"/>
</dbReference>
<dbReference type="GO" id="GO:0047472">
    <property type="term" value="F:3-carboxy-cis,cis-muconate cycloisomerase activity"/>
    <property type="evidence" value="ECO:0007669"/>
    <property type="project" value="UniProtKB-UniRule"/>
</dbReference>
<evidence type="ECO:0000259" key="3">
    <source>
        <dbReference type="Pfam" id="PF00206"/>
    </source>
</evidence>
<reference evidence="4 5" key="1">
    <citation type="submission" date="2016-08" db="EMBL/GenBank/DDBJ databases">
        <title>Whole genome sequence of Mesorhizobium sp. strain UASWS1009 isolated from industrial sewage.</title>
        <authorList>
            <person name="Crovadore J."/>
            <person name="Calmin G."/>
            <person name="Chablais R."/>
            <person name="Cochard B."/>
            <person name="Lefort F."/>
        </authorList>
    </citation>
    <scope>NUCLEOTIDE SEQUENCE [LARGE SCALE GENOMIC DNA]</scope>
    <source>
        <strain evidence="4 5">UASWS1009</strain>
    </source>
</reference>
<accession>A0A1C2DYQ8</accession>
<sequence>MSVSPFDHPILGGLLGDAEVANTFSAATGIKTMLDFEAALAKAEAKAGVITKQAAAEIARAIASFSPDIDRLRAAVAVDGVVVPELVRQLRDAVGSEAARRVHFGATSQDVIDTSLMLRLKPLLAAIETRLQAFIDALAGIEKRDEHRALMARTRMQAAIPINARDRLDAWRQPAKRNLERLRIWSKEGLALQFGGAAGTLDRLGDKAAEVRAALAAELGLIDAPQWHGQRDRLAELASTLSLVTGGLGKFGQDIALMAQAGDEIELAGGGASSTMPHKQNPVAAEVLVTLARFNATQLAGMHGALVHEQERSGAAWTLEWMIFPQMVAATAAATRLAAALAANITRLGAEQ</sequence>
<dbReference type="InterPro" id="IPR000362">
    <property type="entry name" value="Fumarate_lyase_fam"/>
</dbReference>
<organism evidence="4 5">
    <name type="scientific">Mesorhizobium hungaricum</name>
    <dbReference type="NCBI Taxonomy" id="1566387"/>
    <lineage>
        <taxon>Bacteria</taxon>
        <taxon>Pseudomonadati</taxon>
        <taxon>Pseudomonadota</taxon>
        <taxon>Alphaproteobacteria</taxon>
        <taxon>Hyphomicrobiales</taxon>
        <taxon>Phyllobacteriaceae</taxon>
        <taxon>Mesorhizobium</taxon>
    </lineage>
</organism>
<gene>
    <name evidence="4" type="ORF">QV13_09735</name>
</gene>
<dbReference type="PRINTS" id="PR00149">
    <property type="entry name" value="FUMRATELYASE"/>
</dbReference>
<feature type="domain" description="Fumarate lyase N-terminal" evidence="3">
    <location>
        <begin position="33"/>
        <end position="291"/>
    </location>
</feature>
<dbReference type="STRING" id="1566387.QV13_09735"/>
<dbReference type="GO" id="GO:0019619">
    <property type="term" value="P:3,4-dihydroxybenzoate catabolic process"/>
    <property type="evidence" value="ECO:0007669"/>
    <property type="project" value="InterPro"/>
</dbReference>
<dbReference type="InterPro" id="IPR008948">
    <property type="entry name" value="L-Aspartase-like"/>
</dbReference>
<comment type="similarity">
    <text evidence="1">Belongs to the class-II fumarase/aspartase family.</text>
</comment>
<dbReference type="Gene3D" id="1.20.200.10">
    <property type="entry name" value="Fumarase/aspartase (Central domain)"/>
    <property type="match status" value="1"/>
</dbReference>
<name>A0A1C2DYQ8_9HYPH</name>
<dbReference type="RefSeq" id="WP_024923563.1">
    <property type="nucleotide sequence ID" value="NZ_MDEO01000030.1"/>
</dbReference>
<comment type="caution">
    <text evidence="4">The sequence shown here is derived from an EMBL/GenBank/DDBJ whole genome shotgun (WGS) entry which is preliminary data.</text>
</comment>
<dbReference type="EMBL" id="MDEO01000030">
    <property type="protein sequence ID" value="OCX19882.1"/>
    <property type="molecule type" value="Genomic_DNA"/>
</dbReference>
<dbReference type="PRINTS" id="PR00145">
    <property type="entry name" value="ARGSUCLYASE"/>
</dbReference>
<dbReference type="PANTHER" id="PTHR43172:SF2">
    <property type="entry name" value="ADENYLOSUCCINATE LYASE C-TERMINAL DOMAIN-CONTAINING PROTEIN"/>
    <property type="match status" value="1"/>
</dbReference>
<dbReference type="Proteomes" id="UP000094412">
    <property type="component" value="Unassembled WGS sequence"/>
</dbReference>
<dbReference type="SUPFAM" id="SSF48557">
    <property type="entry name" value="L-aspartase-like"/>
    <property type="match status" value="1"/>
</dbReference>
<proteinExistence type="inferred from homology"/>
<dbReference type="AlphaFoldDB" id="A0A1C2DYQ8"/>
<evidence type="ECO:0000256" key="1">
    <source>
        <dbReference type="ARBA" id="ARBA00034772"/>
    </source>
</evidence>
<evidence type="ECO:0000313" key="4">
    <source>
        <dbReference type="EMBL" id="OCX19882.1"/>
    </source>
</evidence>
<dbReference type="NCBIfam" id="TIGR02426">
    <property type="entry name" value="protocat_pcaB"/>
    <property type="match status" value="1"/>
</dbReference>
<dbReference type="OrthoDB" id="9768878at2"/>
<evidence type="ECO:0000313" key="5">
    <source>
        <dbReference type="Proteomes" id="UP000094412"/>
    </source>
</evidence>
<protein>
    <recommendedName>
        <fullName evidence="2">3-carboxy-cis,cis-muconate cycloisomerase</fullName>
        <ecNumber evidence="2">5.5.1.2</ecNumber>
    </recommendedName>
</protein>
<dbReference type="NCBIfam" id="NF004631">
    <property type="entry name" value="PRK05975.1"/>
    <property type="match status" value="1"/>
</dbReference>
<dbReference type="EC" id="5.5.1.2" evidence="2"/>
<keyword evidence="5" id="KW-1185">Reference proteome</keyword>